<dbReference type="Proteomes" id="UP000265520">
    <property type="component" value="Unassembled WGS sequence"/>
</dbReference>
<feature type="non-terminal residue" evidence="1">
    <location>
        <position position="78"/>
    </location>
</feature>
<reference evidence="1 2" key="1">
    <citation type="journal article" date="2018" name="Front. Plant Sci.">
        <title>Red Clover (Trifolium pratense) and Zigzag Clover (T. medium) - A Picture of Genomic Similarities and Differences.</title>
        <authorList>
            <person name="Dluhosova J."/>
            <person name="Istvanek J."/>
            <person name="Nedelnik J."/>
            <person name="Repkova J."/>
        </authorList>
    </citation>
    <scope>NUCLEOTIDE SEQUENCE [LARGE SCALE GENOMIC DNA]</scope>
    <source>
        <strain evidence="2">cv. 10/8</strain>
        <tissue evidence="1">Leaf</tissue>
    </source>
</reference>
<keyword evidence="2" id="KW-1185">Reference proteome</keyword>
<organism evidence="1 2">
    <name type="scientific">Trifolium medium</name>
    <dbReference type="NCBI Taxonomy" id="97028"/>
    <lineage>
        <taxon>Eukaryota</taxon>
        <taxon>Viridiplantae</taxon>
        <taxon>Streptophyta</taxon>
        <taxon>Embryophyta</taxon>
        <taxon>Tracheophyta</taxon>
        <taxon>Spermatophyta</taxon>
        <taxon>Magnoliopsida</taxon>
        <taxon>eudicotyledons</taxon>
        <taxon>Gunneridae</taxon>
        <taxon>Pentapetalae</taxon>
        <taxon>rosids</taxon>
        <taxon>fabids</taxon>
        <taxon>Fabales</taxon>
        <taxon>Fabaceae</taxon>
        <taxon>Papilionoideae</taxon>
        <taxon>50 kb inversion clade</taxon>
        <taxon>NPAAA clade</taxon>
        <taxon>Hologalegina</taxon>
        <taxon>IRL clade</taxon>
        <taxon>Trifolieae</taxon>
        <taxon>Trifolium</taxon>
    </lineage>
</organism>
<comment type="caution">
    <text evidence="1">The sequence shown here is derived from an EMBL/GenBank/DDBJ whole genome shotgun (WGS) entry which is preliminary data.</text>
</comment>
<evidence type="ECO:0000313" key="2">
    <source>
        <dbReference type="Proteomes" id="UP000265520"/>
    </source>
</evidence>
<sequence>GSKAAKKLADEDLRKKLEHFQSKIKESLDVLKPYFDKESPVTAVAAIQELEMLATLDLKAPLRDETQQQQPQPFSEQE</sequence>
<feature type="non-terminal residue" evidence="1">
    <location>
        <position position="1"/>
    </location>
</feature>
<evidence type="ECO:0000313" key="1">
    <source>
        <dbReference type="EMBL" id="MCI18160.1"/>
    </source>
</evidence>
<dbReference type="AlphaFoldDB" id="A0A392Q356"/>
<protein>
    <submittedName>
        <fullName evidence="1">Histone H1-like</fullName>
    </submittedName>
</protein>
<accession>A0A392Q356</accession>
<dbReference type="EMBL" id="LXQA010108824">
    <property type="protein sequence ID" value="MCI18160.1"/>
    <property type="molecule type" value="Genomic_DNA"/>
</dbReference>
<proteinExistence type="predicted"/>
<name>A0A392Q356_9FABA</name>